<evidence type="ECO:0000313" key="1">
    <source>
        <dbReference type="EMBL" id="QRC94872.1"/>
    </source>
</evidence>
<reference evidence="2" key="1">
    <citation type="journal article" date="2021" name="BMC Genomics">
        <title>Chromosome-level genome assembly and manually-curated proteome of model necrotroph Parastagonospora nodorum Sn15 reveals a genome-wide trove of candidate effector homologs, and redundancy of virulence-related functions within an accessory chromosome.</title>
        <authorList>
            <person name="Bertazzoni S."/>
            <person name="Jones D.A.B."/>
            <person name="Phan H.T."/>
            <person name="Tan K.-C."/>
            <person name="Hane J.K."/>
        </authorList>
    </citation>
    <scope>NUCLEOTIDE SEQUENCE [LARGE SCALE GENOMIC DNA]</scope>
    <source>
        <strain evidence="2">SN15 / ATCC MYA-4574 / FGSC 10173)</strain>
    </source>
</reference>
<accession>A0A7U2I0H5</accession>
<sequence length="72" mass="8357">MLLDQDVLFTRQDQEIIIARNQRMSPLLHLPSEMRNLIMDYALCELGGLHYQSDLGGIDRLYPNLDLVTKIK</sequence>
<dbReference type="OrthoDB" id="3645052at2759"/>
<gene>
    <name evidence="1" type="ORF">JI435_026170</name>
</gene>
<keyword evidence="2" id="KW-1185">Reference proteome</keyword>
<dbReference type="VEuPathDB" id="FungiDB:JI435_026170"/>
<evidence type="ECO:0000313" key="2">
    <source>
        <dbReference type="Proteomes" id="UP000663193"/>
    </source>
</evidence>
<dbReference type="Proteomes" id="UP000663193">
    <property type="component" value="Chromosome 5"/>
</dbReference>
<organism evidence="1 2">
    <name type="scientific">Phaeosphaeria nodorum (strain SN15 / ATCC MYA-4574 / FGSC 10173)</name>
    <name type="common">Glume blotch fungus</name>
    <name type="synonym">Parastagonospora nodorum</name>
    <dbReference type="NCBI Taxonomy" id="321614"/>
    <lineage>
        <taxon>Eukaryota</taxon>
        <taxon>Fungi</taxon>
        <taxon>Dikarya</taxon>
        <taxon>Ascomycota</taxon>
        <taxon>Pezizomycotina</taxon>
        <taxon>Dothideomycetes</taxon>
        <taxon>Pleosporomycetidae</taxon>
        <taxon>Pleosporales</taxon>
        <taxon>Pleosporineae</taxon>
        <taxon>Phaeosphaeriaceae</taxon>
        <taxon>Parastagonospora</taxon>
    </lineage>
</organism>
<dbReference type="AlphaFoldDB" id="A0A7U2I0H5"/>
<name>A0A7U2I0H5_PHANO</name>
<protein>
    <submittedName>
        <fullName evidence="1">Uncharacterized protein</fullName>
    </submittedName>
</protein>
<dbReference type="EMBL" id="CP069027">
    <property type="protein sequence ID" value="QRC94872.1"/>
    <property type="molecule type" value="Genomic_DNA"/>
</dbReference>
<proteinExistence type="predicted"/>